<keyword evidence="2" id="KW-0964">Secreted</keyword>
<evidence type="ECO:0000256" key="3">
    <source>
        <dbReference type="ARBA" id="ARBA00022729"/>
    </source>
</evidence>
<evidence type="ECO:0000256" key="2">
    <source>
        <dbReference type="ARBA" id="ARBA00022525"/>
    </source>
</evidence>
<dbReference type="GO" id="GO:0005576">
    <property type="term" value="C:extracellular region"/>
    <property type="evidence" value="ECO:0007669"/>
    <property type="project" value="UniProtKB-SubCell"/>
</dbReference>
<feature type="domain" description="TGF-beta family profile" evidence="6">
    <location>
        <begin position="246"/>
        <end position="293"/>
    </location>
</feature>
<keyword evidence="8" id="KW-1185">Reference proteome</keyword>
<comment type="subcellular location">
    <subcellularLocation>
        <location evidence="1">Secreted</location>
    </subcellularLocation>
</comment>
<dbReference type="Proteomes" id="UP001356427">
    <property type="component" value="Unassembled WGS sequence"/>
</dbReference>
<dbReference type="InterPro" id="IPR006799">
    <property type="entry name" value="AMH_N"/>
</dbReference>
<dbReference type="InterPro" id="IPR001839">
    <property type="entry name" value="TGF-b_C"/>
</dbReference>
<dbReference type="PANTHER" id="PTHR15009:SF4">
    <property type="entry name" value="MUELLERIAN-INHIBITING FACTOR"/>
    <property type="match status" value="1"/>
</dbReference>
<keyword evidence="4" id="KW-0221">Differentiation</keyword>
<keyword evidence="3" id="KW-0732">Signal</keyword>
<dbReference type="GO" id="GO:0008083">
    <property type="term" value="F:growth factor activity"/>
    <property type="evidence" value="ECO:0007669"/>
    <property type="project" value="InterPro"/>
</dbReference>
<evidence type="ECO:0000259" key="6">
    <source>
        <dbReference type="PROSITE" id="PS51362"/>
    </source>
</evidence>
<organism evidence="7 8">
    <name type="scientific">Coregonus suidteri</name>
    <dbReference type="NCBI Taxonomy" id="861788"/>
    <lineage>
        <taxon>Eukaryota</taxon>
        <taxon>Metazoa</taxon>
        <taxon>Chordata</taxon>
        <taxon>Craniata</taxon>
        <taxon>Vertebrata</taxon>
        <taxon>Euteleostomi</taxon>
        <taxon>Actinopterygii</taxon>
        <taxon>Neopterygii</taxon>
        <taxon>Teleostei</taxon>
        <taxon>Protacanthopterygii</taxon>
        <taxon>Salmoniformes</taxon>
        <taxon>Salmonidae</taxon>
        <taxon>Coregoninae</taxon>
        <taxon>Coregonus</taxon>
    </lineage>
</organism>
<accession>A0AAN8LGB5</accession>
<feature type="region of interest" description="Disordered" evidence="5">
    <location>
        <begin position="193"/>
        <end position="231"/>
    </location>
</feature>
<evidence type="ECO:0000256" key="1">
    <source>
        <dbReference type="ARBA" id="ARBA00004613"/>
    </source>
</evidence>
<comment type="caution">
    <text evidence="7">The sequence shown here is derived from an EMBL/GenBank/DDBJ whole genome shotgun (WGS) entry which is preliminary data.</text>
</comment>
<gene>
    <name evidence="7" type="ORF">J4Q44_G00205820</name>
</gene>
<dbReference type="AlphaFoldDB" id="A0AAN8LGB5"/>
<dbReference type="PROSITE" id="PS51362">
    <property type="entry name" value="TGF_BETA_2"/>
    <property type="match status" value="1"/>
</dbReference>
<dbReference type="GO" id="GO:0030154">
    <property type="term" value="P:cell differentiation"/>
    <property type="evidence" value="ECO:0007669"/>
    <property type="project" value="UniProtKB-KW"/>
</dbReference>
<sequence length="293" mass="32336">MDLILNEIGCYVLSTLRLPSPRSSPYCSLPFETPEQDPSAPSLSPVSLQPYKQTIKRLLYCCWYWTPTVPHFRRTYAFLCELQEFLSDVLPPQTQSQLRATPVPLYTLHSLPTLSLGVSSSETVPAGLLNSSALTLFSFPTLGSAPGAHRELALQPALLEVLRQRLEEVVVQMRMKEVGRAGMDRLRRLRGTVLPKEGEEPPAGPADCGGSLGDGEGGSRPRGPREGTPVLAAQPHCPWRNTCWLLLRSRGALERSPFCVPMDNEDLKVVELDQDGTKISIKPNMVTKECGCR</sequence>
<name>A0AAN8LGB5_9TELE</name>
<evidence type="ECO:0000313" key="8">
    <source>
        <dbReference type="Proteomes" id="UP001356427"/>
    </source>
</evidence>
<evidence type="ECO:0000313" key="7">
    <source>
        <dbReference type="EMBL" id="KAK6309119.1"/>
    </source>
</evidence>
<dbReference type="InterPro" id="IPR029034">
    <property type="entry name" value="Cystine-knot_cytokine"/>
</dbReference>
<evidence type="ECO:0000256" key="4">
    <source>
        <dbReference type="ARBA" id="ARBA00022782"/>
    </source>
</evidence>
<reference evidence="7 8" key="1">
    <citation type="submission" date="2021-04" db="EMBL/GenBank/DDBJ databases">
        <authorList>
            <person name="De Guttry C."/>
            <person name="Zahm M."/>
            <person name="Klopp C."/>
            <person name="Cabau C."/>
            <person name="Louis A."/>
            <person name="Berthelot C."/>
            <person name="Parey E."/>
            <person name="Roest Crollius H."/>
            <person name="Montfort J."/>
            <person name="Robinson-Rechavi M."/>
            <person name="Bucao C."/>
            <person name="Bouchez O."/>
            <person name="Gislard M."/>
            <person name="Lluch J."/>
            <person name="Milhes M."/>
            <person name="Lampietro C."/>
            <person name="Lopez Roques C."/>
            <person name="Donnadieu C."/>
            <person name="Braasch I."/>
            <person name="Desvignes T."/>
            <person name="Postlethwait J."/>
            <person name="Bobe J."/>
            <person name="Wedekind C."/>
            <person name="Guiguen Y."/>
        </authorList>
    </citation>
    <scope>NUCLEOTIDE SEQUENCE [LARGE SCALE GENOMIC DNA]</scope>
    <source>
        <strain evidence="7">Cs_M1</strain>
        <tissue evidence="7">Blood</tissue>
    </source>
</reference>
<dbReference type="Pfam" id="PF04709">
    <property type="entry name" value="AMH_N"/>
    <property type="match status" value="1"/>
</dbReference>
<dbReference type="SUPFAM" id="SSF57501">
    <property type="entry name" value="Cystine-knot cytokines"/>
    <property type="match status" value="1"/>
</dbReference>
<proteinExistence type="predicted"/>
<evidence type="ECO:0000256" key="5">
    <source>
        <dbReference type="SAM" id="MobiDB-lite"/>
    </source>
</evidence>
<dbReference type="EMBL" id="JAGTTL010000018">
    <property type="protein sequence ID" value="KAK6309119.1"/>
    <property type="molecule type" value="Genomic_DNA"/>
</dbReference>
<protein>
    <recommendedName>
        <fullName evidence="6">TGF-beta family profile domain-containing protein</fullName>
    </recommendedName>
</protein>
<dbReference type="InterPro" id="IPR021203">
    <property type="entry name" value="Muellerian-inhibiting_factor"/>
</dbReference>
<dbReference type="PANTHER" id="PTHR15009">
    <property type="entry name" value="MUELLERIAN-INHIBITING FACTOR"/>
    <property type="match status" value="1"/>
</dbReference>
<dbReference type="GO" id="GO:0008406">
    <property type="term" value="P:gonad development"/>
    <property type="evidence" value="ECO:0007669"/>
    <property type="project" value="InterPro"/>
</dbReference>